<organism evidence="3 4">
    <name type="scientific">Flaviflexus salsibiostraticola</name>
    <dbReference type="NCBI Taxonomy" id="1282737"/>
    <lineage>
        <taxon>Bacteria</taxon>
        <taxon>Bacillati</taxon>
        <taxon>Actinomycetota</taxon>
        <taxon>Actinomycetes</taxon>
        <taxon>Actinomycetales</taxon>
        <taxon>Actinomycetaceae</taxon>
        <taxon>Flaviflexus</taxon>
    </lineage>
</organism>
<dbReference type="InterPro" id="IPR003965">
    <property type="entry name" value="Fatty_acid_synthase"/>
</dbReference>
<dbReference type="Pfam" id="PF01575">
    <property type="entry name" value="MaoC_dehydratas"/>
    <property type="match status" value="1"/>
</dbReference>
<dbReference type="OrthoDB" id="9774179at2"/>
<dbReference type="GO" id="GO:0005835">
    <property type="term" value="C:fatty acid synthase complex"/>
    <property type="evidence" value="ECO:0007669"/>
    <property type="project" value="InterPro"/>
</dbReference>
<gene>
    <name evidence="3" type="ORF">EJO69_08565</name>
</gene>
<protein>
    <submittedName>
        <fullName evidence="3">Acyl dehydratase</fullName>
    </submittedName>
</protein>
<reference evidence="3 4" key="1">
    <citation type="submission" date="2018-12" db="EMBL/GenBank/DDBJ databases">
        <title>Complete genome sequence of Flaviflexus salsibiostraticola KCTC 33148.</title>
        <authorList>
            <person name="Bae J.-W."/>
        </authorList>
    </citation>
    <scope>NUCLEOTIDE SEQUENCE [LARGE SCALE GENOMIC DNA]</scope>
    <source>
        <strain evidence="3 4">KCTC 33148</strain>
    </source>
</reference>
<dbReference type="Gene3D" id="3.10.129.10">
    <property type="entry name" value="Hotdog Thioesterase"/>
    <property type="match status" value="1"/>
</dbReference>
<dbReference type="InterPro" id="IPR029069">
    <property type="entry name" value="HotDog_dom_sf"/>
</dbReference>
<dbReference type="PANTHER" id="PTHR43841:SF3">
    <property type="entry name" value="(3R)-HYDROXYACYL-ACP DEHYDRATASE SUBUNIT HADB"/>
    <property type="match status" value="1"/>
</dbReference>
<dbReference type="AlphaFoldDB" id="A0A3Q8WVZ4"/>
<dbReference type="EMBL" id="CP034438">
    <property type="protein sequence ID" value="AZN30351.1"/>
    <property type="molecule type" value="Genomic_DNA"/>
</dbReference>
<dbReference type="Proteomes" id="UP000270021">
    <property type="component" value="Chromosome"/>
</dbReference>
<dbReference type="KEGG" id="fsl:EJO69_08565"/>
<dbReference type="InterPro" id="IPR002539">
    <property type="entry name" value="MaoC-like_dom"/>
</dbReference>
<dbReference type="GO" id="GO:0004312">
    <property type="term" value="F:fatty acid synthase activity"/>
    <property type="evidence" value="ECO:0007669"/>
    <property type="project" value="InterPro"/>
</dbReference>
<sequence length="288" mass="31205">MINHDELPSFGRTFGAAALQAARMKVRPSRSGELPGTEARAVVAADAATHADFVHLVGDTVTDHLHPGYVHVLGFPLTMSLLVQKDFPLPLLGMIHLTNHVTQTRGIELGEEMEMIASIGNPKPHYAGTVLESVIRVLVGGEEVLVDTAGYLVRGSDLGGPRPERPEREEFVPGPATAQWRLGADAGRRYAKVSGDANPIHLTKLTAKPFGFPRPIVHGMYSASRAYSATGIGNDGPREWFVEFEAPVSLPGTVQFAAERSNGRIEYAGWRAARGEKPARRHFTGYVE</sequence>
<dbReference type="GO" id="GO:0006633">
    <property type="term" value="P:fatty acid biosynthetic process"/>
    <property type="evidence" value="ECO:0007669"/>
    <property type="project" value="InterPro"/>
</dbReference>
<dbReference type="PRINTS" id="PR01483">
    <property type="entry name" value="FASYNTHASE"/>
</dbReference>
<proteinExistence type="inferred from homology"/>
<keyword evidence="4" id="KW-1185">Reference proteome</keyword>
<dbReference type="PANTHER" id="PTHR43841">
    <property type="entry name" value="3-HYDROXYACYL-THIOESTER DEHYDRATASE HTDX-RELATED"/>
    <property type="match status" value="1"/>
</dbReference>
<dbReference type="SUPFAM" id="SSF54637">
    <property type="entry name" value="Thioesterase/thiol ester dehydrase-isomerase"/>
    <property type="match status" value="1"/>
</dbReference>
<evidence type="ECO:0000313" key="3">
    <source>
        <dbReference type="EMBL" id="AZN30351.1"/>
    </source>
</evidence>
<evidence type="ECO:0000259" key="2">
    <source>
        <dbReference type="Pfam" id="PF01575"/>
    </source>
</evidence>
<evidence type="ECO:0000256" key="1">
    <source>
        <dbReference type="ARBA" id="ARBA00005254"/>
    </source>
</evidence>
<comment type="similarity">
    <text evidence="1">Belongs to the enoyl-CoA hydratase/isomerase family.</text>
</comment>
<dbReference type="RefSeq" id="WP_126041020.1">
    <property type="nucleotide sequence ID" value="NZ_CP034438.1"/>
</dbReference>
<accession>A0A3Q8WVZ4</accession>
<name>A0A3Q8WVZ4_9ACTO</name>
<feature type="domain" description="MaoC-like" evidence="2">
    <location>
        <begin position="188"/>
        <end position="263"/>
    </location>
</feature>
<evidence type="ECO:0000313" key="4">
    <source>
        <dbReference type="Proteomes" id="UP000270021"/>
    </source>
</evidence>